<evidence type="ECO:0000256" key="6">
    <source>
        <dbReference type="ARBA" id="ARBA00041707"/>
    </source>
</evidence>
<evidence type="ECO:0000256" key="1">
    <source>
        <dbReference type="ARBA" id="ARBA00005194"/>
    </source>
</evidence>
<comment type="pathway">
    <text evidence="1">Lipid metabolism; fatty acid biosynthesis.</text>
</comment>
<dbReference type="InterPro" id="IPR020904">
    <property type="entry name" value="Sc_DH/Rdtase_CS"/>
</dbReference>
<dbReference type="PRINTS" id="PR00080">
    <property type="entry name" value="SDRFAMILY"/>
</dbReference>
<dbReference type="EMBL" id="MU551654">
    <property type="protein sequence ID" value="KAI5619979.1"/>
    <property type="molecule type" value="Genomic_DNA"/>
</dbReference>
<dbReference type="PANTHER" id="PTHR42760">
    <property type="entry name" value="SHORT-CHAIN DEHYDROGENASES/REDUCTASES FAMILY MEMBER"/>
    <property type="match status" value="1"/>
</dbReference>
<reference evidence="7" key="1">
    <citation type="submission" date="2018-07" db="EMBL/GenBank/DDBJ databases">
        <title>Comparative genomics of catfishes provides insights into carnivory and benthic adaptation.</title>
        <authorList>
            <person name="Zhang Y."/>
            <person name="Wang D."/>
            <person name="Peng Z."/>
            <person name="Zheng S."/>
            <person name="Shao F."/>
            <person name="Tao W."/>
        </authorList>
    </citation>
    <scope>NUCLEOTIDE SEQUENCE</scope>
    <source>
        <strain evidence="7">Chongqing</strain>
    </source>
</reference>
<evidence type="ECO:0000256" key="4">
    <source>
        <dbReference type="ARBA" id="ARBA00023160"/>
    </source>
</evidence>
<proteinExistence type="inferred from homology"/>
<dbReference type="FunFam" id="3.40.50.720:FF:000173">
    <property type="entry name" value="3-oxoacyl-[acyl-carrier protein] reductase"/>
    <property type="match status" value="1"/>
</dbReference>
<dbReference type="InterPro" id="IPR036291">
    <property type="entry name" value="NAD(P)-bd_dom_sf"/>
</dbReference>
<dbReference type="GO" id="GO:0048038">
    <property type="term" value="F:quinone binding"/>
    <property type="evidence" value="ECO:0007669"/>
    <property type="project" value="TreeGrafter"/>
</dbReference>
<dbReference type="SUPFAM" id="SSF51735">
    <property type="entry name" value="NAD(P)-binding Rossmann-fold domains"/>
    <property type="match status" value="1"/>
</dbReference>
<keyword evidence="4" id="KW-0443">Lipid metabolism</keyword>
<organism evidence="7 8">
    <name type="scientific">Silurus asotus</name>
    <name type="common">Amur catfish</name>
    <name type="synonym">Parasilurus asotus</name>
    <dbReference type="NCBI Taxonomy" id="30991"/>
    <lineage>
        <taxon>Eukaryota</taxon>
        <taxon>Metazoa</taxon>
        <taxon>Chordata</taxon>
        <taxon>Craniata</taxon>
        <taxon>Vertebrata</taxon>
        <taxon>Euteleostomi</taxon>
        <taxon>Actinopterygii</taxon>
        <taxon>Neopterygii</taxon>
        <taxon>Teleostei</taxon>
        <taxon>Ostariophysi</taxon>
        <taxon>Siluriformes</taxon>
        <taxon>Siluridae</taxon>
        <taxon>Silurus</taxon>
    </lineage>
</organism>
<sequence length="257" mass="27431">MSRLGVVFGGSSGIGRAVSQLLALKGHRVAVISRNQEAAQATVDTLSGADHMGLACDVTQEQEVQNTFKTITNTCGPVGYLVNAAGIYRNALSMSKPNDTVSLLHTNLLGSMLTCWAGSQSMHTNGGAIVNIGSVLGVNWNADQSLYSVSKASLEGFTRSLATEVASRNIRVNMVAPGFIRRDMTAEQNEDEHGKQIPLGRFGDPDEAAHAVLFLLESRYITGHVMSVDGGLHLTIPDPRSFLPAFLAMKEFAKGRT</sequence>
<dbReference type="AlphaFoldDB" id="A0AAD5FLC6"/>
<keyword evidence="4" id="KW-0444">Lipid biosynthesis</keyword>
<dbReference type="GO" id="GO:0016616">
    <property type="term" value="F:oxidoreductase activity, acting on the CH-OH group of donors, NAD or NADP as acceptor"/>
    <property type="evidence" value="ECO:0007669"/>
    <property type="project" value="TreeGrafter"/>
</dbReference>
<accession>A0AAD5FLC6</accession>
<keyword evidence="3" id="KW-0560">Oxidoreductase</keyword>
<keyword evidence="8" id="KW-1185">Reference proteome</keyword>
<evidence type="ECO:0000256" key="5">
    <source>
        <dbReference type="ARBA" id="ARBA00041580"/>
    </source>
</evidence>
<protein>
    <recommendedName>
        <fullName evidence="6">3-ketoacyl-[acyl-carrier-protein] reductase beta subunit</fullName>
    </recommendedName>
    <alternativeName>
        <fullName evidence="5">Quinone reductase CBR4</fullName>
    </alternativeName>
</protein>
<keyword evidence="4" id="KW-0275">Fatty acid biosynthesis</keyword>
<dbReference type="PRINTS" id="PR00081">
    <property type="entry name" value="GDHRDH"/>
</dbReference>
<name>A0AAD5FLC6_SILAS</name>
<dbReference type="Proteomes" id="UP001205998">
    <property type="component" value="Unassembled WGS sequence"/>
</dbReference>
<dbReference type="PANTHER" id="PTHR42760:SF133">
    <property type="entry name" value="3-OXOACYL-[ACYL-CARRIER-PROTEIN] REDUCTASE"/>
    <property type="match status" value="1"/>
</dbReference>
<dbReference type="GO" id="GO:0006633">
    <property type="term" value="P:fatty acid biosynthetic process"/>
    <property type="evidence" value="ECO:0007669"/>
    <property type="project" value="UniProtKB-KW"/>
</dbReference>
<gene>
    <name evidence="7" type="ORF">C0J50_20496</name>
</gene>
<dbReference type="Gene3D" id="3.40.50.720">
    <property type="entry name" value="NAD(P)-binding Rossmann-like Domain"/>
    <property type="match status" value="1"/>
</dbReference>
<keyword evidence="4" id="KW-0276">Fatty acid metabolism</keyword>
<evidence type="ECO:0000313" key="7">
    <source>
        <dbReference type="EMBL" id="KAI5619979.1"/>
    </source>
</evidence>
<dbReference type="PROSITE" id="PS00061">
    <property type="entry name" value="ADH_SHORT"/>
    <property type="match status" value="1"/>
</dbReference>
<comment type="caution">
    <text evidence="7">The sequence shown here is derived from an EMBL/GenBank/DDBJ whole genome shotgun (WGS) entry which is preliminary data.</text>
</comment>
<evidence type="ECO:0000256" key="3">
    <source>
        <dbReference type="ARBA" id="ARBA00023002"/>
    </source>
</evidence>
<evidence type="ECO:0000313" key="8">
    <source>
        <dbReference type="Proteomes" id="UP001205998"/>
    </source>
</evidence>
<comment type="similarity">
    <text evidence="2">Belongs to the short-chain dehydrogenases/reductases (SDR) family.</text>
</comment>
<dbReference type="InterPro" id="IPR002347">
    <property type="entry name" value="SDR_fam"/>
</dbReference>
<dbReference type="Pfam" id="PF13561">
    <property type="entry name" value="adh_short_C2"/>
    <property type="match status" value="1"/>
</dbReference>
<evidence type="ECO:0000256" key="2">
    <source>
        <dbReference type="ARBA" id="ARBA00006484"/>
    </source>
</evidence>